<gene>
    <name evidence="1" type="ORF">ACFSJU_11520</name>
</gene>
<proteinExistence type="predicted"/>
<keyword evidence="2" id="KW-1185">Reference proteome</keyword>
<evidence type="ECO:0000313" key="2">
    <source>
        <dbReference type="Proteomes" id="UP001597387"/>
    </source>
</evidence>
<dbReference type="InterPro" id="IPR022298">
    <property type="entry name" value="Conjug_transposon_TraN"/>
</dbReference>
<evidence type="ECO:0000313" key="1">
    <source>
        <dbReference type="EMBL" id="MFD2163023.1"/>
    </source>
</evidence>
<comment type="caution">
    <text evidence="1">The sequence shown here is derived from an EMBL/GenBank/DDBJ whole genome shotgun (WGS) entry which is preliminary data.</text>
</comment>
<reference evidence="2" key="1">
    <citation type="journal article" date="2019" name="Int. J. Syst. Evol. Microbiol.">
        <title>The Global Catalogue of Microorganisms (GCM) 10K type strain sequencing project: providing services to taxonomists for standard genome sequencing and annotation.</title>
        <authorList>
            <consortium name="The Broad Institute Genomics Platform"/>
            <consortium name="The Broad Institute Genome Sequencing Center for Infectious Disease"/>
            <person name="Wu L."/>
            <person name="Ma J."/>
        </authorList>
    </citation>
    <scope>NUCLEOTIDE SEQUENCE [LARGE SCALE GENOMIC DNA]</scope>
    <source>
        <strain evidence="2">KCTC 42217</strain>
    </source>
</reference>
<sequence>MKSFESIIILTLICIANLVSGQDTIYVSHNKTTAIEFPARIANPVNAGRHLIAAVTGDNVLTVKASQGFFPSQIRITTEDGGDYHFPVAFSYGRAGRFYRLANSQETVAVDARRKTPKEEVSSKLASGRVRNVVTSDKKGRVKAELGQISVSGNTLFYKLKIENNSSINYDLDFVRFYVRDLKTTKRTVTQEREIHPTQAIGASQNTITAGGSGLYIFTFDKFPLAKGQALFTEIYEKNGARNLYLKVTAEKM</sequence>
<protein>
    <submittedName>
        <fullName evidence="1">DUF4138 domain-containing protein</fullName>
    </submittedName>
</protein>
<dbReference type="Pfam" id="PF13595">
    <property type="entry name" value="DUF4138"/>
    <property type="match status" value="1"/>
</dbReference>
<name>A0ABW4ZLR0_9SPHI</name>
<accession>A0ABW4ZLR0</accession>
<organism evidence="1 2">
    <name type="scientific">Paradesertivirga mongoliensis</name>
    <dbReference type="NCBI Taxonomy" id="2100740"/>
    <lineage>
        <taxon>Bacteria</taxon>
        <taxon>Pseudomonadati</taxon>
        <taxon>Bacteroidota</taxon>
        <taxon>Sphingobacteriia</taxon>
        <taxon>Sphingobacteriales</taxon>
        <taxon>Sphingobacteriaceae</taxon>
        <taxon>Paradesertivirga</taxon>
    </lineage>
</organism>
<dbReference type="EMBL" id="JBHUHZ010000001">
    <property type="protein sequence ID" value="MFD2163023.1"/>
    <property type="molecule type" value="Genomic_DNA"/>
</dbReference>
<dbReference type="RefSeq" id="WP_255902455.1">
    <property type="nucleotide sequence ID" value="NZ_JAFMZO010000003.1"/>
</dbReference>
<dbReference type="Proteomes" id="UP001597387">
    <property type="component" value="Unassembled WGS sequence"/>
</dbReference>